<dbReference type="AlphaFoldDB" id="A0AAU7EHC6"/>
<gene>
    <name evidence="1" type="ORF">QLS71_002310</name>
</gene>
<dbReference type="RefSeq" id="WP_308991144.1">
    <property type="nucleotide sequence ID" value="NZ_CP155618.1"/>
</dbReference>
<dbReference type="Pfam" id="PF16153">
    <property type="entry name" value="DUF4861"/>
    <property type="match status" value="1"/>
</dbReference>
<dbReference type="KEGG" id="mlil:QLS71_002310"/>
<sequence>MMFHSKLLSILIGAFLYLSIPEPESAKNTFVVKNSLNINRSFETVEIDLNLFELKELKVNNRYAIVDIVTKQEIVSQVIDVDEDGEVDQILFQPEMKPNSERVFEIIIKKKQTKDTEHLRCYSRFVPERTDDYAWENNRVAFRTYGPTAQKMVEENIRGGTLSSGIDAWLKRVEYPIINKWYEKTTSGKGSYHEDTGEGLDNFHVGVSRGVGGVAVKKDSTYYFSRNFTSWKTITNGSIRTSFVLEYENWDANGTLISEKKYISLDYGSNLSKFTIEIKGADTISAGLTLHKKDGEINTSIENGWISYWEPFGDSELGQGIVAPKSNMVGYQNYNTNKVDESNLYAHLKVTNNKVTYYAGFGWEKSGQFKSKEAWNNYLALFSKKINTPLTIKILNSNN</sequence>
<evidence type="ECO:0000313" key="1">
    <source>
        <dbReference type="EMBL" id="XBL14861.1"/>
    </source>
</evidence>
<dbReference type="EMBL" id="CP155618">
    <property type="protein sequence ID" value="XBL14861.1"/>
    <property type="molecule type" value="Genomic_DNA"/>
</dbReference>
<keyword evidence="2" id="KW-1185">Reference proteome</keyword>
<accession>A0AAU7EHC6</accession>
<protein>
    <submittedName>
        <fullName evidence="1">DUF4861 family protein</fullName>
    </submittedName>
</protein>
<organism evidence="1 2">
    <name type="scientific">Mariniflexile litorale</name>
    <dbReference type="NCBI Taxonomy" id="3045158"/>
    <lineage>
        <taxon>Bacteria</taxon>
        <taxon>Pseudomonadati</taxon>
        <taxon>Bacteroidota</taxon>
        <taxon>Flavobacteriia</taxon>
        <taxon>Flavobacteriales</taxon>
        <taxon>Flavobacteriaceae</taxon>
        <taxon>Mariniflexile</taxon>
    </lineage>
</organism>
<dbReference type="Proteomes" id="UP001224325">
    <property type="component" value="Chromosome"/>
</dbReference>
<reference evidence="1" key="1">
    <citation type="submission" date="2024-04" db="EMBL/GenBank/DDBJ databases">
        <title>Mariniflexile litorale, isolated from the shallow sediments of the Sea of Japan.</title>
        <authorList>
            <person name="Romanenko L."/>
            <person name="Isaeva M."/>
        </authorList>
    </citation>
    <scope>NUCLEOTIDE SEQUENCE [LARGE SCALE GENOMIC DNA]</scope>
    <source>
        <strain evidence="1">KMM 9835</strain>
    </source>
</reference>
<evidence type="ECO:0000313" key="2">
    <source>
        <dbReference type="Proteomes" id="UP001224325"/>
    </source>
</evidence>
<proteinExistence type="predicted"/>
<name>A0AAU7EHC6_9FLAO</name>
<dbReference type="InterPro" id="IPR032342">
    <property type="entry name" value="DUF4861"/>
</dbReference>